<dbReference type="eggNOG" id="COG0438">
    <property type="taxonomic scope" value="Bacteria"/>
</dbReference>
<dbReference type="EMBL" id="ANLA01000007">
    <property type="protein sequence ID" value="EMQ95510.1"/>
    <property type="molecule type" value="Genomic_DNA"/>
</dbReference>
<keyword evidence="4" id="KW-1185">Reference proteome</keyword>
<feature type="domain" description="Glycosyl transferase family 1" evidence="1">
    <location>
        <begin position="200"/>
        <end position="351"/>
    </location>
</feature>
<dbReference type="Pfam" id="PF00534">
    <property type="entry name" value="Glycos_transf_1"/>
    <property type="match status" value="1"/>
</dbReference>
<feature type="domain" description="Glycosyltransferase subfamily 4-like N-terminal" evidence="2">
    <location>
        <begin position="42"/>
        <end position="179"/>
    </location>
</feature>
<proteinExistence type="predicted"/>
<dbReference type="GO" id="GO:0016757">
    <property type="term" value="F:glycosyltransferase activity"/>
    <property type="evidence" value="ECO:0007669"/>
    <property type="project" value="InterPro"/>
</dbReference>
<dbReference type="Gene3D" id="3.40.50.2000">
    <property type="entry name" value="Glycogen Phosphorylase B"/>
    <property type="match status" value="2"/>
</dbReference>
<dbReference type="InterPro" id="IPR001296">
    <property type="entry name" value="Glyco_trans_1"/>
</dbReference>
<evidence type="ECO:0000313" key="4">
    <source>
        <dbReference type="Proteomes" id="UP000012024"/>
    </source>
</evidence>
<organism evidence="3 4">
    <name type="scientific">Xanthomarina gelatinilytica</name>
    <dbReference type="NCBI Taxonomy" id="1137281"/>
    <lineage>
        <taxon>Bacteria</taxon>
        <taxon>Pseudomonadati</taxon>
        <taxon>Bacteroidota</taxon>
        <taxon>Flavobacteriia</taxon>
        <taxon>Flavobacteriales</taxon>
        <taxon>Flavobacteriaceae</taxon>
        <taxon>Xanthomarina</taxon>
    </lineage>
</organism>
<reference evidence="3 4" key="1">
    <citation type="submission" date="2012-12" db="EMBL/GenBank/DDBJ databases">
        <title>Genome assembly of Formosa sp. AK20.</title>
        <authorList>
            <person name="Kumar R."/>
            <person name="Khatri I."/>
            <person name="Vaidya B."/>
            <person name="Subramanian S."/>
            <person name="Pinnaka A."/>
        </authorList>
    </citation>
    <scope>NUCLEOTIDE SEQUENCE [LARGE SCALE GENOMIC DNA]</scope>
    <source>
        <strain evidence="3 4">AK20</strain>
    </source>
</reference>
<protein>
    <submittedName>
        <fullName evidence="3">Putative glycosyl transferase</fullName>
    </submittedName>
</protein>
<dbReference type="CDD" id="cd03801">
    <property type="entry name" value="GT4_PimA-like"/>
    <property type="match status" value="1"/>
</dbReference>
<dbReference type="InterPro" id="IPR028098">
    <property type="entry name" value="Glyco_trans_4-like_N"/>
</dbReference>
<keyword evidence="3" id="KW-0808">Transferase</keyword>
<evidence type="ECO:0000259" key="1">
    <source>
        <dbReference type="Pfam" id="PF00534"/>
    </source>
</evidence>
<name>M7MKU2_9FLAO</name>
<dbReference type="PANTHER" id="PTHR45947">
    <property type="entry name" value="SULFOQUINOVOSYL TRANSFERASE SQD2"/>
    <property type="match status" value="1"/>
</dbReference>
<evidence type="ECO:0000313" key="3">
    <source>
        <dbReference type="EMBL" id="EMQ95510.1"/>
    </source>
</evidence>
<dbReference type="Pfam" id="PF13439">
    <property type="entry name" value="Glyco_transf_4"/>
    <property type="match status" value="1"/>
</dbReference>
<dbReference type="Proteomes" id="UP000012024">
    <property type="component" value="Unassembled WGS sequence"/>
</dbReference>
<comment type="caution">
    <text evidence="3">The sequence shown here is derived from an EMBL/GenBank/DDBJ whole genome shotgun (WGS) entry which is preliminary data.</text>
</comment>
<sequence length="376" mass="43488">MLCKMKEKKYEIRVIQLFETYGEVYQPYISPVIQALKADTKLHVDVVAFNAHDTVDFFVPRYKKRWLKEKWYALTHNSRLNYLEILCLEQQAAIIHVQQSYLFSKVTNLLDLPRDQRPLVVITLRGGDTYVKPWYAKKWQDFYKNYGHVVDAFVVMSNHQKNYLHDKWGVSLERVHVIPISFGQAFNASIKQADPSVMRIVSAFRMCWEKNIAGNLLAVKILKDRGIHVQYHLYGDGADSGQAYYLIDKYNLQDCVAYHGRLDNSELKAQLKRYDFYLQLSYSESLGMSVIEAQSQGIPAIVSNSDGLPEVVVHNQTGFCVAPHDSEAAATHLLQLWQNPDLYKQFSQEAIAFSHQHFSVETEVEALRRLYKSLIP</sequence>
<evidence type="ECO:0000259" key="2">
    <source>
        <dbReference type="Pfam" id="PF13439"/>
    </source>
</evidence>
<dbReference type="AlphaFoldDB" id="M7MKU2"/>
<accession>M7MKU2</accession>
<dbReference type="PANTHER" id="PTHR45947:SF14">
    <property type="entry name" value="SLL1723 PROTEIN"/>
    <property type="match status" value="1"/>
</dbReference>
<dbReference type="SUPFAM" id="SSF53756">
    <property type="entry name" value="UDP-Glycosyltransferase/glycogen phosphorylase"/>
    <property type="match status" value="1"/>
</dbReference>
<dbReference type="InterPro" id="IPR050194">
    <property type="entry name" value="Glycosyltransferase_grp1"/>
</dbReference>
<gene>
    <name evidence="3" type="ORF">D778_02604</name>
</gene>
<dbReference type="PATRIC" id="fig|1137281.3.peg.1193"/>